<evidence type="ECO:0000256" key="2">
    <source>
        <dbReference type="ARBA" id="ARBA00004651"/>
    </source>
</evidence>
<evidence type="ECO:0000256" key="6">
    <source>
        <dbReference type="ARBA" id="ARBA00022679"/>
    </source>
</evidence>
<feature type="domain" description="Histidine kinase" evidence="19">
    <location>
        <begin position="925"/>
        <end position="1150"/>
    </location>
</feature>
<dbReference type="InterPro" id="IPR003661">
    <property type="entry name" value="HisK_dim/P_dom"/>
</dbReference>
<dbReference type="InterPro" id="IPR000014">
    <property type="entry name" value="PAS"/>
</dbReference>
<dbReference type="SMART" id="SM00448">
    <property type="entry name" value="REC"/>
    <property type="match status" value="1"/>
</dbReference>
<dbReference type="NCBIfam" id="TIGR00229">
    <property type="entry name" value="sensory_box"/>
    <property type="match status" value="2"/>
</dbReference>
<dbReference type="PROSITE" id="PS50112">
    <property type="entry name" value="PAS"/>
    <property type="match status" value="1"/>
</dbReference>
<dbReference type="PRINTS" id="PR00344">
    <property type="entry name" value="BCTRLSENSOR"/>
</dbReference>
<organism evidence="24 25">
    <name type="scientific">Shewanella algae</name>
    <dbReference type="NCBI Taxonomy" id="38313"/>
    <lineage>
        <taxon>Bacteria</taxon>
        <taxon>Pseudomonadati</taxon>
        <taxon>Pseudomonadota</taxon>
        <taxon>Gammaproteobacteria</taxon>
        <taxon>Alteromonadales</taxon>
        <taxon>Shewanellaceae</taxon>
        <taxon>Shewanella</taxon>
    </lineage>
</organism>
<comment type="subunit">
    <text evidence="14">At low DSF concentrations, interacts with RpfF.</text>
</comment>
<dbReference type="SMART" id="SM00388">
    <property type="entry name" value="HisKA"/>
    <property type="match status" value="1"/>
</dbReference>
<keyword evidence="6" id="KW-0808">Transferase</keyword>
<evidence type="ECO:0000256" key="14">
    <source>
        <dbReference type="ARBA" id="ARBA00064003"/>
    </source>
</evidence>
<comment type="subcellular location">
    <subcellularLocation>
        <location evidence="2">Cell membrane</location>
        <topology evidence="2">Multi-pass membrane protein</topology>
    </subcellularLocation>
</comment>
<dbReference type="Pfam" id="PF00512">
    <property type="entry name" value="HisKA"/>
    <property type="match status" value="1"/>
</dbReference>
<dbReference type="PROSITE" id="PS50894">
    <property type="entry name" value="HPT"/>
    <property type="match status" value="1"/>
</dbReference>
<dbReference type="Gene3D" id="3.30.565.10">
    <property type="entry name" value="Histidine kinase-like ATPase, C-terminal domain"/>
    <property type="match status" value="1"/>
</dbReference>
<evidence type="ECO:0000256" key="17">
    <source>
        <dbReference type="PROSITE-ProRule" id="PRU00169"/>
    </source>
</evidence>
<keyword evidence="12" id="KW-0902">Two-component regulatory system</keyword>
<dbReference type="SUPFAM" id="SSF47226">
    <property type="entry name" value="Histidine-containing phosphotransfer domain, HPT domain"/>
    <property type="match status" value="1"/>
</dbReference>
<dbReference type="SMART" id="SM00387">
    <property type="entry name" value="HATPase_c"/>
    <property type="match status" value="1"/>
</dbReference>
<feature type="domain" description="PAC" evidence="22">
    <location>
        <begin position="855"/>
        <end position="907"/>
    </location>
</feature>
<feature type="domain" description="PAS" evidence="21">
    <location>
        <begin position="546"/>
        <end position="581"/>
    </location>
</feature>
<reference evidence="24" key="1">
    <citation type="submission" date="2021-05" db="EMBL/GenBank/DDBJ databases">
        <title>Molecular characterization for Shewanella algae harboring chromosomal blaOXA-55-like strains isolated from clinical and environment sample.</title>
        <authorList>
            <person name="Ohama Y."/>
            <person name="Aoki K."/>
            <person name="Harada S."/>
            <person name="Moriya K."/>
            <person name="Ishii Y."/>
            <person name="Tateda K."/>
        </authorList>
    </citation>
    <scope>NUCLEOTIDE SEQUENCE</scope>
    <source>
        <strain evidence="24">TUM17379</strain>
    </source>
</reference>
<comment type="catalytic activity">
    <reaction evidence="1">
        <text>ATP + protein L-histidine = ADP + protein N-phospho-L-histidine.</text>
        <dbReference type="EC" id="2.7.13.3"/>
    </reaction>
</comment>
<dbReference type="SUPFAM" id="SSF47384">
    <property type="entry name" value="Homodimeric domain of signal transducing histidine kinase"/>
    <property type="match status" value="1"/>
</dbReference>
<dbReference type="EMBL" id="AP024613">
    <property type="protein sequence ID" value="BCV45264.1"/>
    <property type="molecule type" value="Genomic_DNA"/>
</dbReference>
<dbReference type="FunFam" id="1.10.287.130:FF:000002">
    <property type="entry name" value="Two-component osmosensing histidine kinase"/>
    <property type="match status" value="1"/>
</dbReference>
<evidence type="ECO:0000256" key="18">
    <source>
        <dbReference type="SAM" id="Phobius"/>
    </source>
</evidence>
<dbReference type="PROSITE" id="PS50109">
    <property type="entry name" value="HIS_KIN"/>
    <property type="match status" value="1"/>
</dbReference>
<dbReference type="SUPFAM" id="SSF55785">
    <property type="entry name" value="PYP-like sensor domain (PAS domain)"/>
    <property type="match status" value="2"/>
</dbReference>
<keyword evidence="9" id="KW-0418">Kinase</keyword>
<feature type="domain" description="Response regulatory" evidence="20">
    <location>
        <begin position="1313"/>
        <end position="1432"/>
    </location>
</feature>
<evidence type="ECO:0000313" key="25">
    <source>
        <dbReference type="Proteomes" id="UP000825078"/>
    </source>
</evidence>
<feature type="modified residue" description="4-aspartylphosphate" evidence="17">
    <location>
        <position position="1362"/>
    </location>
</feature>
<dbReference type="SUPFAM" id="SSF52172">
    <property type="entry name" value="CheY-like"/>
    <property type="match status" value="1"/>
</dbReference>
<dbReference type="InterPro" id="IPR000700">
    <property type="entry name" value="PAS-assoc_C"/>
</dbReference>
<dbReference type="PANTHER" id="PTHR45339">
    <property type="entry name" value="HYBRID SIGNAL TRANSDUCTION HISTIDINE KINASE J"/>
    <property type="match status" value="1"/>
</dbReference>
<gene>
    <name evidence="24" type="ORF">TUM17379_22820</name>
</gene>
<evidence type="ECO:0000259" key="19">
    <source>
        <dbReference type="PROSITE" id="PS50109"/>
    </source>
</evidence>
<keyword evidence="5 17" id="KW-0597">Phosphoprotein</keyword>
<evidence type="ECO:0000256" key="10">
    <source>
        <dbReference type="ARBA" id="ARBA00022840"/>
    </source>
</evidence>
<dbReference type="GO" id="GO:0005524">
    <property type="term" value="F:ATP binding"/>
    <property type="evidence" value="ECO:0007669"/>
    <property type="project" value="UniProtKB-KW"/>
</dbReference>
<dbReference type="Gene3D" id="1.20.120.160">
    <property type="entry name" value="HPT domain"/>
    <property type="match status" value="1"/>
</dbReference>
<evidence type="ECO:0000256" key="12">
    <source>
        <dbReference type="ARBA" id="ARBA00023012"/>
    </source>
</evidence>
<dbReference type="CDD" id="cd00082">
    <property type="entry name" value="HisKA"/>
    <property type="match status" value="1"/>
</dbReference>
<evidence type="ECO:0000313" key="24">
    <source>
        <dbReference type="EMBL" id="BCV45264.1"/>
    </source>
</evidence>
<evidence type="ECO:0000256" key="4">
    <source>
        <dbReference type="ARBA" id="ARBA00022475"/>
    </source>
</evidence>
<dbReference type="PROSITE" id="PS50110">
    <property type="entry name" value="RESPONSE_REGULATORY"/>
    <property type="match status" value="1"/>
</dbReference>
<protein>
    <recommendedName>
        <fullName evidence="15">Sensory/regulatory protein RpfC</fullName>
        <ecNumber evidence="3">2.7.13.3</ecNumber>
    </recommendedName>
</protein>
<dbReference type="GO" id="GO:0005886">
    <property type="term" value="C:plasma membrane"/>
    <property type="evidence" value="ECO:0007669"/>
    <property type="project" value="UniProtKB-SubCell"/>
</dbReference>
<feature type="domain" description="HPt" evidence="23">
    <location>
        <begin position="1468"/>
        <end position="1564"/>
    </location>
</feature>
<feature type="domain" description="PAC" evidence="22">
    <location>
        <begin position="722"/>
        <end position="774"/>
    </location>
</feature>
<keyword evidence="7 18" id="KW-0812">Transmembrane</keyword>
<dbReference type="Pfam" id="PF01627">
    <property type="entry name" value="Hpt"/>
    <property type="match status" value="1"/>
</dbReference>
<dbReference type="InterPro" id="IPR005467">
    <property type="entry name" value="His_kinase_dom"/>
</dbReference>
<dbReference type="InterPro" id="IPR036641">
    <property type="entry name" value="HPT_dom_sf"/>
</dbReference>
<dbReference type="Pfam" id="PF00072">
    <property type="entry name" value="Response_reg"/>
    <property type="match status" value="1"/>
</dbReference>
<evidence type="ECO:0000256" key="15">
    <source>
        <dbReference type="ARBA" id="ARBA00068150"/>
    </source>
</evidence>
<dbReference type="InterPro" id="IPR008207">
    <property type="entry name" value="Sig_transdc_His_kin_Hpt_dom"/>
</dbReference>
<dbReference type="InterPro" id="IPR036890">
    <property type="entry name" value="HATPase_C_sf"/>
</dbReference>
<dbReference type="InterPro" id="IPR001610">
    <property type="entry name" value="PAC"/>
</dbReference>
<evidence type="ECO:0000256" key="8">
    <source>
        <dbReference type="ARBA" id="ARBA00022741"/>
    </source>
</evidence>
<accession>A0AAD1K9G4</accession>
<dbReference type="Pfam" id="PF13426">
    <property type="entry name" value="PAS_9"/>
    <property type="match status" value="1"/>
</dbReference>
<evidence type="ECO:0000256" key="3">
    <source>
        <dbReference type="ARBA" id="ARBA00012438"/>
    </source>
</evidence>
<dbReference type="CDD" id="cd17546">
    <property type="entry name" value="REC_hyHK_CKI1_RcsC-like"/>
    <property type="match status" value="1"/>
</dbReference>
<dbReference type="InterPro" id="IPR004358">
    <property type="entry name" value="Sig_transdc_His_kin-like_C"/>
</dbReference>
<keyword evidence="11 18" id="KW-1133">Transmembrane helix</keyword>
<dbReference type="Proteomes" id="UP000825078">
    <property type="component" value="Chromosome"/>
</dbReference>
<keyword evidence="4" id="KW-1003">Cell membrane</keyword>
<keyword evidence="10" id="KW-0067">ATP-binding</keyword>
<dbReference type="SUPFAM" id="SSF55874">
    <property type="entry name" value="ATPase domain of HSP90 chaperone/DNA topoisomerase II/histidine kinase"/>
    <property type="match status" value="1"/>
</dbReference>
<keyword evidence="13 18" id="KW-0472">Membrane</keyword>
<evidence type="ECO:0000256" key="1">
    <source>
        <dbReference type="ARBA" id="ARBA00000085"/>
    </source>
</evidence>
<dbReference type="InterPro" id="IPR011006">
    <property type="entry name" value="CheY-like_superfamily"/>
</dbReference>
<dbReference type="Pfam" id="PF02518">
    <property type="entry name" value="HATPase_c"/>
    <property type="match status" value="1"/>
</dbReference>
<dbReference type="Gene3D" id="3.30.450.20">
    <property type="entry name" value="PAS domain"/>
    <property type="match status" value="2"/>
</dbReference>
<evidence type="ECO:0000256" key="5">
    <source>
        <dbReference type="ARBA" id="ARBA00022553"/>
    </source>
</evidence>
<dbReference type="PROSITE" id="PS50113">
    <property type="entry name" value="PAC"/>
    <property type="match status" value="2"/>
</dbReference>
<keyword evidence="8" id="KW-0547">Nucleotide-binding</keyword>
<proteinExistence type="predicted"/>
<dbReference type="Gene3D" id="1.10.287.130">
    <property type="match status" value="1"/>
</dbReference>
<evidence type="ECO:0000256" key="9">
    <source>
        <dbReference type="ARBA" id="ARBA00022777"/>
    </source>
</evidence>
<dbReference type="FunFam" id="3.30.565.10:FF:000010">
    <property type="entry name" value="Sensor histidine kinase RcsC"/>
    <property type="match status" value="1"/>
</dbReference>
<evidence type="ECO:0000256" key="11">
    <source>
        <dbReference type="ARBA" id="ARBA00022989"/>
    </source>
</evidence>
<name>A0AAD1K9G4_9GAMM</name>
<dbReference type="InterPro" id="IPR036097">
    <property type="entry name" value="HisK_dim/P_sf"/>
</dbReference>
<feature type="transmembrane region" description="Helical" evidence="18">
    <location>
        <begin position="20"/>
        <end position="38"/>
    </location>
</feature>
<dbReference type="Pfam" id="PF08447">
    <property type="entry name" value="PAS_3"/>
    <property type="match status" value="1"/>
</dbReference>
<dbReference type="GO" id="GO:0000155">
    <property type="term" value="F:phosphorelay sensor kinase activity"/>
    <property type="evidence" value="ECO:0007669"/>
    <property type="project" value="InterPro"/>
</dbReference>
<dbReference type="InterPro" id="IPR001789">
    <property type="entry name" value="Sig_transdc_resp-reg_receiver"/>
</dbReference>
<dbReference type="InterPro" id="IPR003594">
    <property type="entry name" value="HATPase_dom"/>
</dbReference>
<dbReference type="EC" id="2.7.13.3" evidence="3"/>
<dbReference type="CDD" id="cd00130">
    <property type="entry name" value="PAS"/>
    <property type="match status" value="2"/>
</dbReference>
<evidence type="ECO:0000259" key="22">
    <source>
        <dbReference type="PROSITE" id="PS50113"/>
    </source>
</evidence>
<dbReference type="SMART" id="SM00086">
    <property type="entry name" value="PAC"/>
    <property type="match status" value="2"/>
</dbReference>
<evidence type="ECO:0000256" key="7">
    <source>
        <dbReference type="ARBA" id="ARBA00022692"/>
    </source>
</evidence>
<evidence type="ECO:0000256" key="13">
    <source>
        <dbReference type="ARBA" id="ARBA00023136"/>
    </source>
</evidence>
<dbReference type="SMART" id="SM00073">
    <property type="entry name" value="HPT"/>
    <property type="match status" value="1"/>
</dbReference>
<dbReference type="SMART" id="SM00091">
    <property type="entry name" value="PAS"/>
    <property type="match status" value="3"/>
</dbReference>
<evidence type="ECO:0000259" key="20">
    <source>
        <dbReference type="PROSITE" id="PS50110"/>
    </source>
</evidence>
<feature type="modified residue" description="Phosphohistidine" evidence="16">
    <location>
        <position position="1507"/>
    </location>
</feature>
<evidence type="ECO:0000259" key="23">
    <source>
        <dbReference type="PROSITE" id="PS50894"/>
    </source>
</evidence>
<dbReference type="CDD" id="cd16922">
    <property type="entry name" value="HATPase_EvgS-ArcB-TorS-like"/>
    <property type="match status" value="1"/>
</dbReference>
<evidence type="ECO:0000259" key="21">
    <source>
        <dbReference type="PROSITE" id="PS50112"/>
    </source>
</evidence>
<sequence>MVITYFQEQREMGVSLFKRQLLAALLACLAMAVILILYQNGQQERHHSNQFQQLKQQTSATELELELLLERAALTAQSQAVQLSSYLNHPEAEEKKLPQYLDEQLLLTPAFTRLVLLSEHGQIFARTSIDNQGYALSSQALSTPIFASANRQTGQEHENAPPVLRQLQRELQPQTEPVLSLLPQVALLAQDTVLGRQVSFLARISGDGLRLKEQEGNAPAAKEAGNYYWLATLDYKVFESLLDTTAMRLQTAGFTRVEVMLTDAKGKRLAQVGEEAGNQPAGGHETLKTLQLSRAVNAAGLHGQNWQLSIVATPPPSANPVLLPAALLATLLLLALAWLYIDLVRPLEKLARTLTALGREQGMESFNLVAVSLPGMRREISELREYLGNRLQHWMVIERQNQRLQLWQSSLEQLPRTLVITELDDAGTIVYASKNLAGTCDYDSAGTGLTMAAVLDRADSPAGFMLLPKWSRGATVVRTPGSHGRFTRVCSYPVQNDAGEVQFRLLELEAITVADALAPRESLDSDSGCFVANIPGINGVDTGNNIEPYSGLFLLLKDDQHILEVSRALAGLLGYSPEELLQLGFGAISPFWTPGQHLPQLLILKHQDGRLLEFHLQWRASHGLTPKLYWLWPSPLIQRPEHRTLQAQELGYRAAFLQASVGFARIGMSGEWLEVNDKFCDISGCDREQIARMDPEVALNLKQFDGWLRFSEKMLNNELKFHGDEKRYLRLDDSVLWLNVSVCLIRDSHEQPRYFLMAFEDISQRKQFEIGLMEAKQQREELLKGRDLASEAGGIGNWSWDIESGELIWDNRMRSIYGLNSEKLTFRDWRARVHPEDIADAEANVNACINHKVPFRAEFRVINQRTGATHWVKAAGDTIRRNGVAVKLFGINQDISDEKALQQSLARESAEANQASQAKSRFLAVMSHEIRTPMNGVVGMIDLLRDTGLSAEQQRMIGTIRDSAFSLLEIINDILDFSKIEAGKMELEIESVSLLSILEKTIEVLWFNAASKNVFLNILPDLNLPALIRLDPVRIRQIVLNLVGNAIKFTHSNRQQGLVMLRTECRQSHDNYSEMILEVIDNGVGMTKAQLRQLFEPFTQADSSTTRKYGGTGLGLSITKSFVDLMGGKIEVESQPDAGSTFRLRFPCEAADEYRETELQRYSELNIKLLICIDNKQHLVAVLHLVEQLELEYQCLNSGQLEGSLFEQACLAESELLISDSYQAYKQYRNRGEKGLPCALLLLDEDSITSKVEADMRVCMLSCHPLKPTAVLAALAMLSGQNPALWQMFAPGETTRIGRSVSETDIATDAGFTILVAEDHQTNREVISLQLKKLGCRFELAEDGLEALKMWQSGGFSVLLTDCHMPGMDGFELTAEIRRLEQEQDLPHTLIIAVTADAMSGELQNCLSAGMDDYLAKPVEFKSLKSKLLAWHGQNQFRQNEMIGESPSAHTEAPLDLNKLAEILGTEDDEIIQSIVQYFLTSLERELPPLFEALESLEAQELRRRAHALKGAANSSGAVRLGKLFAELEQQAAEGQLTSSTQYRQQIEHEAALVKRAMPQSQATQA</sequence>
<dbReference type="CDD" id="cd00088">
    <property type="entry name" value="HPT"/>
    <property type="match status" value="1"/>
</dbReference>
<dbReference type="InterPro" id="IPR013655">
    <property type="entry name" value="PAS_fold_3"/>
</dbReference>
<dbReference type="InterPro" id="IPR035965">
    <property type="entry name" value="PAS-like_dom_sf"/>
</dbReference>
<dbReference type="Gene3D" id="3.40.50.2300">
    <property type="match status" value="1"/>
</dbReference>
<dbReference type="PANTHER" id="PTHR45339:SF1">
    <property type="entry name" value="HYBRID SIGNAL TRANSDUCTION HISTIDINE KINASE J"/>
    <property type="match status" value="1"/>
</dbReference>
<evidence type="ECO:0000256" key="16">
    <source>
        <dbReference type="PROSITE-ProRule" id="PRU00110"/>
    </source>
</evidence>